<protein>
    <submittedName>
        <fullName evidence="1">Uncharacterized protein</fullName>
    </submittedName>
</protein>
<dbReference type="InParanoid" id="A0A2H3DMC0"/>
<dbReference type="STRING" id="47427.A0A2H3DMC0"/>
<dbReference type="Gene3D" id="3.40.50.720">
    <property type="entry name" value="NAD(P)-binding Rossmann-like Domain"/>
    <property type="match status" value="1"/>
</dbReference>
<evidence type="ECO:0000313" key="2">
    <source>
        <dbReference type="Proteomes" id="UP000217790"/>
    </source>
</evidence>
<accession>A0A2H3DMC0</accession>
<reference evidence="2" key="1">
    <citation type="journal article" date="2017" name="Nat. Ecol. Evol.">
        <title>Genome expansion and lineage-specific genetic innovations in the forest pathogenic fungi Armillaria.</title>
        <authorList>
            <person name="Sipos G."/>
            <person name="Prasanna A.N."/>
            <person name="Walter M.C."/>
            <person name="O'Connor E."/>
            <person name="Balint B."/>
            <person name="Krizsan K."/>
            <person name="Kiss B."/>
            <person name="Hess J."/>
            <person name="Varga T."/>
            <person name="Slot J."/>
            <person name="Riley R."/>
            <person name="Boka B."/>
            <person name="Rigling D."/>
            <person name="Barry K."/>
            <person name="Lee J."/>
            <person name="Mihaltcheva S."/>
            <person name="LaButti K."/>
            <person name="Lipzen A."/>
            <person name="Waldron R."/>
            <person name="Moloney N.M."/>
            <person name="Sperisen C."/>
            <person name="Kredics L."/>
            <person name="Vagvoelgyi C."/>
            <person name="Patrignani A."/>
            <person name="Fitzpatrick D."/>
            <person name="Nagy I."/>
            <person name="Doyle S."/>
            <person name="Anderson J.B."/>
            <person name="Grigoriev I.V."/>
            <person name="Gueldener U."/>
            <person name="Muensterkoetter M."/>
            <person name="Nagy L.G."/>
        </authorList>
    </citation>
    <scope>NUCLEOTIDE SEQUENCE [LARGE SCALE GENOMIC DNA]</scope>
    <source>
        <strain evidence="2">Ar21-2</strain>
    </source>
</reference>
<keyword evidence="2" id="KW-1185">Reference proteome</keyword>
<name>A0A2H3DMC0_ARMGA</name>
<organism evidence="1 2">
    <name type="scientific">Armillaria gallica</name>
    <name type="common">Bulbous honey fungus</name>
    <name type="synonym">Armillaria bulbosa</name>
    <dbReference type="NCBI Taxonomy" id="47427"/>
    <lineage>
        <taxon>Eukaryota</taxon>
        <taxon>Fungi</taxon>
        <taxon>Dikarya</taxon>
        <taxon>Basidiomycota</taxon>
        <taxon>Agaricomycotina</taxon>
        <taxon>Agaricomycetes</taxon>
        <taxon>Agaricomycetidae</taxon>
        <taxon>Agaricales</taxon>
        <taxon>Marasmiineae</taxon>
        <taxon>Physalacriaceae</taxon>
        <taxon>Armillaria</taxon>
    </lineage>
</organism>
<dbReference type="EMBL" id="KZ293666">
    <property type="protein sequence ID" value="PBK90227.1"/>
    <property type="molecule type" value="Genomic_DNA"/>
</dbReference>
<proteinExistence type="predicted"/>
<dbReference type="OrthoDB" id="2887at2759"/>
<sequence length="190" mass="20813">MSRLQVPSAHDSYLSPRVYCSGIWNAIGLGTPSLQLSGWHTLLSAFGELTWGPGNILRAFFSAVLFKAILALDGVPIVGHCAQGRRFHPCCVCWSSGPDPWDSGNYGNAPSRNTALYRFLGAAIDTGHWRPVPSTVSFRCSRTCSRRWLIKAGTEVVNSLNMQRNALDAFLKACIGLEGSSDLLLETRIW</sequence>
<evidence type="ECO:0000313" key="1">
    <source>
        <dbReference type="EMBL" id="PBK90227.1"/>
    </source>
</evidence>
<dbReference type="AlphaFoldDB" id="A0A2H3DMC0"/>
<gene>
    <name evidence="1" type="ORF">ARMGADRAFT_1032771</name>
</gene>
<dbReference type="Proteomes" id="UP000217790">
    <property type="component" value="Unassembled WGS sequence"/>
</dbReference>